<dbReference type="GO" id="GO:0004371">
    <property type="term" value="F:glycerone kinase activity"/>
    <property type="evidence" value="ECO:0007669"/>
    <property type="project" value="InterPro"/>
</dbReference>
<dbReference type="EMBL" id="CP046051">
    <property type="protein sequence ID" value="QKN24568.1"/>
    <property type="molecule type" value="Genomic_DNA"/>
</dbReference>
<dbReference type="PANTHER" id="PTHR33434">
    <property type="entry name" value="DEGV DOMAIN-CONTAINING PROTEIN DR_1986-RELATED"/>
    <property type="match status" value="1"/>
</dbReference>
<evidence type="ECO:0000256" key="1">
    <source>
        <dbReference type="SAM" id="MobiDB-lite"/>
    </source>
</evidence>
<name>A0A859DRP5_9FIRM</name>
<evidence type="ECO:0000313" key="3">
    <source>
        <dbReference type="EMBL" id="QKN24568.1"/>
    </source>
</evidence>
<dbReference type="SUPFAM" id="SSF101473">
    <property type="entry name" value="DhaL-like"/>
    <property type="match status" value="1"/>
</dbReference>
<dbReference type="Gene3D" id="1.25.40.340">
    <property type="match status" value="1"/>
</dbReference>
<dbReference type="PROSITE" id="PS51480">
    <property type="entry name" value="DHAL"/>
    <property type="match status" value="1"/>
</dbReference>
<organism evidence="3 4">
    <name type="scientific">Caproicibacterium lactatifermentans</name>
    <dbReference type="NCBI Taxonomy" id="2666138"/>
    <lineage>
        <taxon>Bacteria</taxon>
        <taxon>Bacillati</taxon>
        <taxon>Bacillota</taxon>
        <taxon>Clostridia</taxon>
        <taxon>Eubacteriales</taxon>
        <taxon>Oscillospiraceae</taxon>
        <taxon>Caproicibacterium</taxon>
    </lineage>
</organism>
<gene>
    <name evidence="3" type="ORF">GJQ69_08815</name>
</gene>
<protein>
    <submittedName>
        <fullName evidence="3">DAK2 domain-containing protein</fullName>
    </submittedName>
</protein>
<dbReference type="GO" id="GO:0006071">
    <property type="term" value="P:glycerol metabolic process"/>
    <property type="evidence" value="ECO:0007669"/>
    <property type="project" value="InterPro"/>
</dbReference>
<dbReference type="KEGG" id="clf:GJQ69_08815"/>
<accession>A0A859DRP5</accession>
<dbReference type="SMART" id="SM01121">
    <property type="entry name" value="Dak1_2"/>
    <property type="match status" value="1"/>
</dbReference>
<dbReference type="InterPro" id="IPR004007">
    <property type="entry name" value="DhaL_dom"/>
</dbReference>
<proteinExistence type="predicted"/>
<dbReference type="InterPro" id="IPR048394">
    <property type="entry name" value="FakA-like_M"/>
</dbReference>
<reference evidence="3 4" key="1">
    <citation type="submission" date="2019-11" db="EMBL/GenBank/DDBJ databases">
        <authorList>
            <person name="Ren C."/>
            <person name="Wang H."/>
            <person name="Xu Y."/>
        </authorList>
    </citation>
    <scope>NUCLEOTIDE SEQUENCE [LARGE SCALE GENOMIC DNA]</scope>
    <source>
        <strain evidence="3 4">LBM 19010</strain>
    </source>
</reference>
<dbReference type="Proteomes" id="UP000501316">
    <property type="component" value="Chromosome"/>
</dbReference>
<dbReference type="SMART" id="SM01120">
    <property type="entry name" value="Dak2"/>
    <property type="match status" value="1"/>
</dbReference>
<feature type="compositionally biased region" description="Basic and acidic residues" evidence="1">
    <location>
        <begin position="312"/>
        <end position="330"/>
    </location>
</feature>
<dbReference type="InterPro" id="IPR033470">
    <property type="entry name" value="FakA-like_C"/>
</dbReference>
<evidence type="ECO:0000259" key="2">
    <source>
        <dbReference type="PROSITE" id="PS51480"/>
    </source>
</evidence>
<dbReference type="Pfam" id="PF13684">
    <property type="entry name" value="FakA-like_C"/>
    <property type="match status" value="1"/>
</dbReference>
<feature type="region of interest" description="Disordered" evidence="1">
    <location>
        <begin position="312"/>
        <end position="334"/>
    </location>
</feature>
<feature type="domain" description="DhaL" evidence="2">
    <location>
        <begin position="5"/>
        <end position="197"/>
    </location>
</feature>
<dbReference type="RefSeq" id="WP_086035095.1">
    <property type="nucleotide sequence ID" value="NZ_CP046051.1"/>
</dbReference>
<dbReference type="NCBIfam" id="TIGR03599">
    <property type="entry name" value="YloV"/>
    <property type="match status" value="1"/>
</dbReference>
<dbReference type="Pfam" id="PF21645">
    <property type="entry name" value="FakA-like_M"/>
    <property type="match status" value="1"/>
</dbReference>
<dbReference type="PANTHER" id="PTHR33434:SF4">
    <property type="entry name" value="PHOSPHATASE PROTEIN"/>
    <property type="match status" value="1"/>
</dbReference>
<dbReference type="InterPro" id="IPR019986">
    <property type="entry name" value="YloV-like"/>
</dbReference>
<dbReference type="InterPro" id="IPR036117">
    <property type="entry name" value="DhaL_dom_sf"/>
</dbReference>
<dbReference type="InterPro" id="IPR050270">
    <property type="entry name" value="DegV_domain_contain"/>
</dbReference>
<dbReference type="Pfam" id="PF02734">
    <property type="entry name" value="Dak2"/>
    <property type="match status" value="1"/>
</dbReference>
<evidence type="ECO:0000313" key="4">
    <source>
        <dbReference type="Proteomes" id="UP000501316"/>
    </source>
</evidence>
<sequence>MINGAELRDAMISGANNIAKNRNSIDKLNIFPVPDGDTGTNMSMTMANASAELQKSKSETVSDVARTAASGLLRGARGNSGVILSLLFRGFADGVKGKDTVDGLDMVSALEIGVGDAYKAVMKPTEGTILTVARVATEKGKAAATLDNDPISVWEAVCKGAEEALAQTPQLLPVLKKAGVVDAGGKGLCCILEGMRRVFHDGVIIENEVEENVSADLTQDDAFRSAAAEFDADIRFTYCTEFIVSRTQEPTKDPELLRSYLQTIGDCVVVVSDDDIIKTHVHTEQPNRALEAALTYGQLLTVKIENMKEQHRKAQEADAAAHEQKAEESLKPAQPTEEVGFVTVAAGDGLKALFVDLGCTHVVSGGQTMNPSTEDILEAVLATPAKTVMVLPNNKNITMAAEQVVPLVKDRKVMVLPTRTIPQGLSAMLAYDPDTSCEVNAVKMMEAAGNVDTGTITFAARDSEFGGHRIKKGDILGLVNGKLTYIEKDIVHACSKLTRSMVTHSTAFITIIYGADISEEQANDAYNRIKNKISSDIEITLVNGGQPIHYFLISVE</sequence>
<dbReference type="AlphaFoldDB" id="A0A859DRP5"/>